<dbReference type="PROSITE" id="PS50931">
    <property type="entry name" value="HTH_LYSR"/>
    <property type="match status" value="1"/>
</dbReference>
<evidence type="ECO:0000256" key="1">
    <source>
        <dbReference type="ARBA" id="ARBA00009437"/>
    </source>
</evidence>
<dbReference type="Pfam" id="PF03466">
    <property type="entry name" value="LysR_substrate"/>
    <property type="match status" value="1"/>
</dbReference>
<dbReference type="AlphaFoldDB" id="A0A1V4H9C4"/>
<protein>
    <submittedName>
        <fullName evidence="6">LysR family transcriptional regulator</fullName>
    </submittedName>
</protein>
<dbReference type="Proteomes" id="UP000190626">
    <property type="component" value="Unassembled WGS sequence"/>
</dbReference>
<reference evidence="7" key="1">
    <citation type="submission" date="2016-07" db="EMBL/GenBank/DDBJ databases">
        <authorList>
            <person name="Florea S."/>
            <person name="Webb J.S."/>
            <person name="Jaromczyk J."/>
            <person name="Schardl C.L."/>
        </authorList>
    </citation>
    <scope>NUCLEOTIDE SEQUENCE [LARGE SCALE GENOMIC DNA]</scope>
    <source>
        <strain evidence="7">CY1</strain>
    </source>
</reference>
<keyword evidence="2" id="KW-0805">Transcription regulation</keyword>
<evidence type="ECO:0000256" key="3">
    <source>
        <dbReference type="ARBA" id="ARBA00023125"/>
    </source>
</evidence>
<comment type="similarity">
    <text evidence="1">Belongs to the LysR transcriptional regulatory family.</text>
</comment>
<gene>
    <name evidence="6" type="ORF">BC351_39400</name>
</gene>
<dbReference type="PANTHER" id="PTHR30419:SF28">
    <property type="entry name" value="HTH-TYPE TRANSCRIPTIONAL REGULATOR BSDA"/>
    <property type="match status" value="1"/>
</dbReference>
<comment type="caution">
    <text evidence="6">The sequence shown here is derived from an EMBL/GenBank/DDBJ whole genome shotgun (WGS) entry which is preliminary data.</text>
</comment>
<keyword evidence="3" id="KW-0238">DNA-binding</keyword>
<accession>A0A1V4H9C4</accession>
<dbReference type="Gene3D" id="1.10.10.10">
    <property type="entry name" value="Winged helix-like DNA-binding domain superfamily/Winged helix DNA-binding domain"/>
    <property type="match status" value="1"/>
</dbReference>
<dbReference type="RefSeq" id="WP_079419752.1">
    <property type="nucleotide sequence ID" value="NZ_MBTG01000052.1"/>
</dbReference>
<dbReference type="SUPFAM" id="SSF53850">
    <property type="entry name" value="Periplasmic binding protein-like II"/>
    <property type="match status" value="1"/>
</dbReference>
<dbReference type="CDD" id="cd05466">
    <property type="entry name" value="PBP2_LTTR_substrate"/>
    <property type="match status" value="1"/>
</dbReference>
<dbReference type="EMBL" id="MBTG01000052">
    <property type="protein sequence ID" value="OPH47885.1"/>
    <property type="molecule type" value="Genomic_DNA"/>
</dbReference>
<organism evidence="6 7">
    <name type="scientific">Paenibacillus ferrarius</name>
    <dbReference type="NCBI Taxonomy" id="1469647"/>
    <lineage>
        <taxon>Bacteria</taxon>
        <taxon>Bacillati</taxon>
        <taxon>Bacillota</taxon>
        <taxon>Bacilli</taxon>
        <taxon>Bacillales</taxon>
        <taxon>Paenibacillaceae</taxon>
        <taxon>Paenibacillus</taxon>
    </lineage>
</organism>
<dbReference type="GO" id="GO:0003677">
    <property type="term" value="F:DNA binding"/>
    <property type="evidence" value="ECO:0007669"/>
    <property type="project" value="UniProtKB-KW"/>
</dbReference>
<dbReference type="SUPFAM" id="SSF46785">
    <property type="entry name" value="Winged helix' DNA-binding domain"/>
    <property type="match status" value="1"/>
</dbReference>
<dbReference type="GO" id="GO:0003700">
    <property type="term" value="F:DNA-binding transcription factor activity"/>
    <property type="evidence" value="ECO:0007669"/>
    <property type="project" value="InterPro"/>
</dbReference>
<proteinExistence type="inferred from homology"/>
<evidence type="ECO:0000313" key="6">
    <source>
        <dbReference type="EMBL" id="OPH47885.1"/>
    </source>
</evidence>
<dbReference type="STRING" id="1469647.BC351_39400"/>
<sequence>MDIRQLRYFLTIAEEKQITAAAKKLHMAQPPLSQQLKQLEQELGVKLFEKRGRYLQLTEAGSTLQRYAVKITKDMEEAQTEVTQIGSGVRGTLSIGVNTISYYQLPTILQTFRESYPHITYKIQQNESSQLAKLVKEKIIELAIVRLPLLLDDYTVLQLQKESFYFVSSEPQTRNSTSVSLEQVAQHALILPSTDGLGIFQLILEEFRMKNISPNIIGECSDIAILMELVSSGFGSTIVPETVLKKHRGYRVQAFHIEDSEVSASSALIWLKQHYLSKAGQRFVELVGTMTPDP</sequence>
<dbReference type="InterPro" id="IPR036390">
    <property type="entry name" value="WH_DNA-bd_sf"/>
</dbReference>
<dbReference type="InterPro" id="IPR000847">
    <property type="entry name" value="LysR_HTH_N"/>
</dbReference>
<dbReference type="PRINTS" id="PR00039">
    <property type="entry name" value="HTHLYSR"/>
</dbReference>
<dbReference type="InterPro" id="IPR005119">
    <property type="entry name" value="LysR_subst-bd"/>
</dbReference>
<dbReference type="OrthoDB" id="9803735at2"/>
<evidence type="ECO:0000256" key="2">
    <source>
        <dbReference type="ARBA" id="ARBA00023015"/>
    </source>
</evidence>
<dbReference type="InterPro" id="IPR050950">
    <property type="entry name" value="HTH-type_LysR_regulators"/>
</dbReference>
<keyword evidence="4" id="KW-0804">Transcription</keyword>
<dbReference type="PANTHER" id="PTHR30419">
    <property type="entry name" value="HTH-TYPE TRANSCRIPTIONAL REGULATOR YBHD"/>
    <property type="match status" value="1"/>
</dbReference>
<dbReference type="InterPro" id="IPR036388">
    <property type="entry name" value="WH-like_DNA-bd_sf"/>
</dbReference>
<dbReference type="Gene3D" id="3.40.190.290">
    <property type="match status" value="1"/>
</dbReference>
<evidence type="ECO:0000256" key="4">
    <source>
        <dbReference type="ARBA" id="ARBA00023163"/>
    </source>
</evidence>
<feature type="domain" description="HTH lysR-type" evidence="5">
    <location>
        <begin position="1"/>
        <end position="58"/>
    </location>
</feature>
<evidence type="ECO:0000259" key="5">
    <source>
        <dbReference type="PROSITE" id="PS50931"/>
    </source>
</evidence>
<name>A0A1V4H9C4_9BACL</name>
<dbReference type="FunFam" id="1.10.10.10:FF:000001">
    <property type="entry name" value="LysR family transcriptional regulator"/>
    <property type="match status" value="1"/>
</dbReference>
<evidence type="ECO:0000313" key="7">
    <source>
        <dbReference type="Proteomes" id="UP000190626"/>
    </source>
</evidence>
<dbReference type="GO" id="GO:0005829">
    <property type="term" value="C:cytosol"/>
    <property type="evidence" value="ECO:0007669"/>
    <property type="project" value="TreeGrafter"/>
</dbReference>
<keyword evidence="7" id="KW-1185">Reference proteome</keyword>
<dbReference type="Pfam" id="PF00126">
    <property type="entry name" value="HTH_1"/>
    <property type="match status" value="1"/>
</dbReference>